<dbReference type="EMBL" id="FQYR01000002">
    <property type="protein sequence ID" value="SHI53092.1"/>
    <property type="molecule type" value="Genomic_DNA"/>
</dbReference>
<sequence length="122" mass="14550">MKERLKRFLSSRPVWYFLGLLTFPILSLIWTLCWPSPKDAMGLFPGYYEEYDSTYTFNGDHEYSLKFPGDREKFLKFVRAMDLEHHKLSDTEYKEAGSDWERSAVFVEDDQLRTIRYSSSSH</sequence>
<accession>A0A1M6BWD8</accession>
<gene>
    <name evidence="2" type="ORF">SAMN02745181_0327</name>
</gene>
<evidence type="ECO:0000313" key="3">
    <source>
        <dbReference type="Proteomes" id="UP000184510"/>
    </source>
</evidence>
<reference evidence="2 3" key="1">
    <citation type="submission" date="2016-11" db="EMBL/GenBank/DDBJ databases">
        <authorList>
            <person name="Jaros S."/>
            <person name="Januszkiewicz K."/>
            <person name="Wedrychowicz H."/>
        </authorList>
    </citation>
    <scope>NUCLEOTIDE SEQUENCE [LARGE SCALE GENOMIC DNA]</scope>
    <source>
        <strain evidence="2 3">DSM 18772</strain>
    </source>
</reference>
<protein>
    <submittedName>
        <fullName evidence="2">Uncharacterized protein</fullName>
    </submittedName>
</protein>
<dbReference type="OrthoDB" id="9934099at2"/>
<keyword evidence="3" id="KW-1185">Reference proteome</keyword>
<proteinExistence type="predicted"/>
<organism evidence="2 3">
    <name type="scientific">Rubritalea squalenifaciens DSM 18772</name>
    <dbReference type="NCBI Taxonomy" id="1123071"/>
    <lineage>
        <taxon>Bacteria</taxon>
        <taxon>Pseudomonadati</taxon>
        <taxon>Verrucomicrobiota</taxon>
        <taxon>Verrucomicrobiia</taxon>
        <taxon>Verrucomicrobiales</taxon>
        <taxon>Rubritaleaceae</taxon>
        <taxon>Rubritalea</taxon>
    </lineage>
</organism>
<dbReference type="InParanoid" id="A0A1M6BWD8"/>
<name>A0A1M6BWD8_9BACT</name>
<dbReference type="AlphaFoldDB" id="A0A1M6BWD8"/>
<dbReference type="RefSeq" id="WP_143157759.1">
    <property type="nucleotide sequence ID" value="NZ_FQYR01000002.1"/>
</dbReference>
<dbReference type="Proteomes" id="UP000184510">
    <property type="component" value="Unassembled WGS sequence"/>
</dbReference>
<keyword evidence="1" id="KW-1133">Transmembrane helix</keyword>
<feature type="transmembrane region" description="Helical" evidence="1">
    <location>
        <begin position="14"/>
        <end position="34"/>
    </location>
</feature>
<keyword evidence="1" id="KW-0472">Membrane</keyword>
<keyword evidence="1" id="KW-0812">Transmembrane</keyword>
<evidence type="ECO:0000256" key="1">
    <source>
        <dbReference type="SAM" id="Phobius"/>
    </source>
</evidence>
<evidence type="ECO:0000313" key="2">
    <source>
        <dbReference type="EMBL" id="SHI53092.1"/>
    </source>
</evidence>